<evidence type="ECO:0000256" key="1">
    <source>
        <dbReference type="ARBA" id="ARBA00022649"/>
    </source>
</evidence>
<accession>A0A7X1NKR1</accession>
<evidence type="ECO:0000313" key="2">
    <source>
        <dbReference type="EMBL" id="MPW23251.1"/>
    </source>
</evidence>
<protein>
    <submittedName>
        <fullName evidence="2">Type II toxin-antitoxin system RelE/ParE family toxin</fullName>
    </submittedName>
</protein>
<proteinExistence type="predicted"/>
<dbReference type="InterPro" id="IPR035093">
    <property type="entry name" value="RelE/ParE_toxin_dom_sf"/>
</dbReference>
<name>A0A7X1NKR1_9BURK</name>
<dbReference type="RefSeq" id="WP_152767782.1">
    <property type="nucleotide sequence ID" value="NZ_WHNP01000098.1"/>
</dbReference>
<dbReference type="Proteomes" id="UP000484381">
    <property type="component" value="Unassembled WGS sequence"/>
</dbReference>
<dbReference type="AlphaFoldDB" id="A0A7X1NKR1"/>
<dbReference type="Gene3D" id="3.30.2310.20">
    <property type="entry name" value="RelE-like"/>
    <property type="match status" value="1"/>
</dbReference>
<keyword evidence="3" id="KW-1185">Reference proteome</keyword>
<dbReference type="InterPro" id="IPR007712">
    <property type="entry name" value="RelE/ParE_toxin"/>
</dbReference>
<dbReference type="EMBL" id="WHNP01000098">
    <property type="protein sequence ID" value="MPW23251.1"/>
    <property type="molecule type" value="Genomic_DNA"/>
</dbReference>
<keyword evidence="1" id="KW-1277">Toxin-antitoxin system</keyword>
<sequence>MARLILAPEIQQDFDRIFDFLFEHAPEHAAQRIEDIVSALDILKSSPLIGRPVSHSGMRELIISTGANGYLALYRFVPELDLVLVAAVRSQRELTYRRRGDR</sequence>
<evidence type="ECO:0000313" key="3">
    <source>
        <dbReference type="Proteomes" id="UP000484381"/>
    </source>
</evidence>
<organism evidence="2 3">
    <name type="scientific">Paraburkholderia franconis</name>
    <dbReference type="NCBI Taxonomy" id="2654983"/>
    <lineage>
        <taxon>Bacteria</taxon>
        <taxon>Pseudomonadati</taxon>
        <taxon>Pseudomonadota</taxon>
        <taxon>Betaproteobacteria</taxon>
        <taxon>Burkholderiales</taxon>
        <taxon>Burkholderiaceae</taxon>
        <taxon>Paraburkholderia</taxon>
    </lineage>
</organism>
<comment type="caution">
    <text evidence="2">The sequence shown here is derived from an EMBL/GenBank/DDBJ whole genome shotgun (WGS) entry which is preliminary data.</text>
</comment>
<reference evidence="2 3" key="1">
    <citation type="submission" date="2019-10" db="EMBL/GenBank/DDBJ databases">
        <title>Paraburkholderia sp. isolated from nodules of Mimosa pudica from Brazilian Atlantic Forest soils.</title>
        <authorList>
            <person name="Paulitsch F."/>
            <person name="Hungria M."/>
            <person name="Dall'Agnol R."/>
        </authorList>
    </citation>
    <scope>NUCLEOTIDE SEQUENCE [LARGE SCALE GENOMIC DNA]</scope>
    <source>
        <strain evidence="2 3">CNPSo 3157</strain>
    </source>
</reference>
<dbReference type="Pfam" id="PF05016">
    <property type="entry name" value="ParE_toxin"/>
    <property type="match status" value="1"/>
</dbReference>
<gene>
    <name evidence="2" type="ORF">GCT13_42450</name>
</gene>